<evidence type="ECO:0000256" key="3">
    <source>
        <dbReference type="ARBA" id="ARBA00023002"/>
    </source>
</evidence>
<dbReference type="InterPro" id="IPR018170">
    <property type="entry name" value="Aldo/ket_reductase_CS"/>
</dbReference>
<dbReference type="Proteomes" id="UP000069912">
    <property type="component" value="Chromosome"/>
</dbReference>
<dbReference type="PANTHER" id="PTHR43827">
    <property type="entry name" value="2,5-DIKETO-D-GLUCONIC ACID REDUCTASE"/>
    <property type="match status" value="1"/>
</dbReference>
<keyword evidence="3" id="KW-0560">Oxidoreductase</keyword>
<dbReference type="EMBL" id="CP014160">
    <property type="protein sequence ID" value="AMB93722.1"/>
    <property type="molecule type" value="Genomic_DNA"/>
</dbReference>
<reference evidence="10" key="2">
    <citation type="submission" date="2016-01" db="EMBL/GenBank/DDBJ databases">
        <title>Six Aerococcus type strain genome sequencing and assembly using PacBio and Illumina Hiseq.</title>
        <authorList>
            <person name="Carkaci D."/>
            <person name="Dargis R."/>
            <person name="Nielsen X.C."/>
            <person name="Skovgaard O."/>
            <person name="Fuursted K."/>
            <person name="Christensen J.J."/>
        </authorList>
    </citation>
    <scope>NUCLEOTIDE SEQUENCE [LARGE SCALE GENOMIC DNA]</scope>
    <source>
        <strain evidence="10">CCUG43001</strain>
    </source>
</reference>
<dbReference type="Proteomes" id="UP000234239">
    <property type="component" value="Unassembled WGS sequence"/>
</dbReference>
<dbReference type="Pfam" id="PF00248">
    <property type="entry name" value="Aldo_ket_red"/>
    <property type="match status" value="1"/>
</dbReference>
<protein>
    <submittedName>
        <fullName evidence="8">2,5-diketo-D-gluconic acid reductase</fullName>
    </submittedName>
    <submittedName>
        <fullName evidence="9">Aldo/keto reductase</fullName>
    </submittedName>
</protein>
<reference evidence="8 10" key="1">
    <citation type="journal article" date="2016" name="Genome Announc.">
        <title>Complete Genome Sequences of Aerococcus christensenii CCUG 28831T, Aerococcus sanguinicola CCUG 43001T, Aerococcus urinae CCUG 36881T, Aerococcus urinaeequi CCUG 28094T, Aerococcus urinaehominis CCUG 42038 BT, and Aerococcus viridans CCUG 4311T.</title>
        <authorList>
            <person name="Carkaci D."/>
            <person name="Dargis R."/>
            <person name="Nielsen X.C."/>
            <person name="Skovgaard O."/>
            <person name="Fuursted K."/>
            <person name="Christensen J.J."/>
        </authorList>
    </citation>
    <scope>NUCLEOTIDE SEQUENCE [LARGE SCALE GENOMIC DNA]</scope>
    <source>
        <strain evidence="8 10">CCUG43001</strain>
    </source>
</reference>
<gene>
    <name evidence="8" type="ORF">AWM72_02630</name>
    <name evidence="9" type="ORF">CYJ28_06465</name>
</gene>
<dbReference type="OrthoDB" id="9804790at2"/>
<dbReference type="CDD" id="cd19071">
    <property type="entry name" value="AKR_AKR1-5-like"/>
    <property type="match status" value="1"/>
</dbReference>
<dbReference type="EMBL" id="PKGY01000003">
    <property type="protein sequence ID" value="PKZ21548.1"/>
    <property type="molecule type" value="Genomic_DNA"/>
</dbReference>
<dbReference type="RefSeq" id="WP_067972728.1">
    <property type="nucleotide sequence ID" value="NZ_CAJHKM010000004.1"/>
</dbReference>
<name>A0A0X8FAE5_9LACT</name>
<evidence type="ECO:0000256" key="4">
    <source>
        <dbReference type="PIRSR" id="PIRSR000097-1"/>
    </source>
</evidence>
<accession>A0A0X8FAE5</accession>
<dbReference type="PANTHER" id="PTHR43827:SF3">
    <property type="entry name" value="NADP-DEPENDENT OXIDOREDUCTASE DOMAIN-CONTAINING PROTEIN"/>
    <property type="match status" value="1"/>
</dbReference>
<feature type="binding site" evidence="5">
    <location>
        <position position="107"/>
    </location>
    <ligand>
        <name>substrate</name>
    </ligand>
</feature>
<dbReference type="PROSITE" id="PS00798">
    <property type="entry name" value="ALDOKETO_REDUCTASE_1"/>
    <property type="match status" value="1"/>
</dbReference>
<evidence type="ECO:0000313" key="11">
    <source>
        <dbReference type="Proteomes" id="UP000234239"/>
    </source>
</evidence>
<dbReference type="GO" id="GO:0016616">
    <property type="term" value="F:oxidoreductase activity, acting on the CH-OH group of donors, NAD or NADP as acceptor"/>
    <property type="evidence" value="ECO:0007669"/>
    <property type="project" value="UniProtKB-ARBA"/>
</dbReference>
<feature type="domain" description="NADP-dependent oxidoreductase" evidence="7">
    <location>
        <begin position="14"/>
        <end position="267"/>
    </location>
</feature>
<evidence type="ECO:0000256" key="6">
    <source>
        <dbReference type="PIRSR" id="PIRSR000097-3"/>
    </source>
</evidence>
<dbReference type="Gene3D" id="3.20.20.100">
    <property type="entry name" value="NADP-dependent oxidoreductase domain"/>
    <property type="match status" value="1"/>
</dbReference>
<sequence length="280" mass="31559">METYQLANGRSIPKIGFGTWQLEDGEPVIRAVKNALNAGYRHIDTAQTYGNEAGVGQAIQESDVPREEIFLTTKIWNDKGGYEDTLASFEESLNKLQTNYVDLLLIHWPNPKAFRQEPGFEARNREVWRALETLYREGKAKAIGVSNFLEKHLDVLFQTAEIKPLVNQIKLAPGLSQDDLVAYCRNHDILLEAYSPLGSGEIFDNQELQAIADKHASSVAQIALAWSLAHDFLPLPRSKSPEHILANYQVFDIELSPEEIQQIDQIKDLTEAPDPDTKDF</sequence>
<evidence type="ECO:0000256" key="5">
    <source>
        <dbReference type="PIRSR" id="PIRSR000097-2"/>
    </source>
</evidence>
<feature type="site" description="Lowers pKa of active site Tyr" evidence="6">
    <location>
        <position position="74"/>
    </location>
</feature>
<evidence type="ECO:0000313" key="9">
    <source>
        <dbReference type="EMBL" id="PKZ21548.1"/>
    </source>
</evidence>
<comment type="similarity">
    <text evidence="1">Belongs to the aldo/keto reductase family.</text>
</comment>
<keyword evidence="2" id="KW-0521">NADP</keyword>
<evidence type="ECO:0000256" key="2">
    <source>
        <dbReference type="ARBA" id="ARBA00022857"/>
    </source>
</evidence>
<evidence type="ECO:0000313" key="8">
    <source>
        <dbReference type="EMBL" id="AMB93722.1"/>
    </source>
</evidence>
<dbReference type="PIRSF" id="PIRSF000097">
    <property type="entry name" value="AKR"/>
    <property type="match status" value="1"/>
</dbReference>
<organism evidence="8 10">
    <name type="scientific">Aerococcus sanguinicola</name>
    <dbReference type="NCBI Taxonomy" id="119206"/>
    <lineage>
        <taxon>Bacteria</taxon>
        <taxon>Bacillati</taxon>
        <taxon>Bacillota</taxon>
        <taxon>Bacilli</taxon>
        <taxon>Lactobacillales</taxon>
        <taxon>Aerococcaceae</taxon>
        <taxon>Aerococcus</taxon>
    </lineage>
</organism>
<keyword evidence="10" id="KW-1185">Reference proteome</keyword>
<proteinExistence type="inferred from homology"/>
<evidence type="ECO:0000259" key="7">
    <source>
        <dbReference type="Pfam" id="PF00248"/>
    </source>
</evidence>
<dbReference type="InterPro" id="IPR020471">
    <property type="entry name" value="AKR"/>
</dbReference>
<dbReference type="InterPro" id="IPR036812">
    <property type="entry name" value="NAD(P)_OxRdtase_dom_sf"/>
</dbReference>
<dbReference type="PRINTS" id="PR00069">
    <property type="entry name" value="ALDKETRDTASE"/>
</dbReference>
<dbReference type="FunFam" id="3.20.20.100:FF:000002">
    <property type="entry name" value="2,5-diketo-D-gluconic acid reductase A"/>
    <property type="match status" value="1"/>
</dbReference>
<dbReference type="AlphaFoldDB" id="A0A0X8FAE5"/>
<dbReference type="GeneID" id="92902962"/>
<dbReference type="PROSITE" id="PS00062">
    <property type="entry name" value="ALDOKETO_REDUCTASE_2"/>
    <property type="match status" value="1"/>
</dbReference>
<evidence type="ECO:0000313" key="10">
    <source>
        <dbReference type="Proteomes" id="UP000069912"/>
    </source>
</evidence>
<reference evidence="9 11" key="3">
    <citation type="submission" date="2017-12" db="EMBL/GenBank/DDBJ databases">
        <title>Phylogenetic diversity of female urinary microbiome.</title>
        <authorList>
            <person name="Thomas-White K."/>
            <person name="Wolfe A.J."/>
        </authorList>
    </citation>
    <scope>NUCLEOTIDE SEQUENCE [LARGE SCALE GENOMIC DNA]</scope>
    <source>
        <strain evidence="9 11">UMB0139</strain>
    </source>
</reference>
<dbReference type="KEGG" id="asan:AWM72_02630"/>
<evidence type="ECO:0000256" key="1">
    <source>
        <dbReference type="ARBA" id="ARBA00007905"/>
    </source>
</evidence>
<dbReference type="SUPFAM" id="SSF51430">
    <property type="entry name" value="NAD(P)-linked oxidoreductase"/>
    <property type="match status" value="1"/>
</dbReference>
<dbReference type="InterPro" id="IPR023210">
    <property type="entry name" value="NADP_OxRdtase_dom"/>
</dbReference>
<feature type="active site" description="Proton donor" evidence="4">
    <location>
        <position position="49"/>
    </location>
</feature>